<sequence>MLMRDPYRVLGVRRDAEQEEIKAAWRTLAKAVHPDQNQDDPFANIRFTEAGRAYELLRDPDKRSKYDRAHRDAEVRREMELRRMEQMRRQQSARKTQPDPAPNASETAEDMVSRIFGVDARQQSPASGAAAAPGTTAQPSAGTGAVTGAGTAERSASPKAQPATSADETPYAPAPARRTIVAADIISGLMRRIRGTRPAVEKAPDLACDLTVSVTDLVKQAKMTLEVEGESLKVPLTAGTTEGTVIRLRDQGHRINDLKRGDAVVTIRVAPGAFRVDGFDLRTPLPVTIEDAVLGCETTVMGPADEPLPVTVPAWSSSDHIIRIEGQGLVDAQGKRGDLLVEVRLLLWERPDDKMIDLMRSLREGLYL</sequence>
<feature type="region of interest" description="Disordered" evidence="2">
    <location>
        <begin position="64"/>
        <end position="107"/>
    </location>
</feature>
<dbReference type="Proteomes" id="UP000219167">
    <property type="component" value="Unassembled WGS sequence"/>
</dbReference>
<accession>A0A285U3T4</accession>
<dbReference type="CDD" id="cd06257">
    <property type="entry name" value="DnaJ"/>
    <property type="match status" value="1"/>
</dbReference>
<dbReference type="SMART" id="SM00271">
    <property type="entry name" value="DnaJ"/>
    <property type="match status" value="1"/>
</dbReference>
<dbReference type="Gene3D" id="1.10.287.110">
    <property type="entry name" value="DnaJ domain"/>
    <property type="match status" value="1"/>
</dbReference>
<dbReference type="InterPro" id="IPR018253">
    <property type="entry name" value="DnaJ_domain_CS"/>
</dbReference>
<dbReference type="CDD" id="cd10747">
    <property type="entry name" value="DnaJ_C"/>
    <property type="match status" value="1"/>
</dbReference>
<dbReference type="InterPro" id="IPR002939">
    <property type="entry name" value="DnaJ_C"/>
</dbReference>
<gene>
    <name evidence="4" type="ORF">SAMN05892877_101218</name>
</gene>
<dbReference type="InterPro" id="IPR008971">
    <property type="entry name" value="HSP40/DnaJ_pept-bd"/>
</dbReference>
<dbReference type="EMBL" id="OBQD01000001">
    <property type="protein sequence ID" value="SOC35166.1"/>
    <property type="molecule type" value="Genomic_DNA"/>
</dbReference>
<dbReference type="GO" id="GO:0006457">
    <property type="term" value="P:protein folding"/>
    <property type="evidence" value="ECO:0007669"/>
    <property type="project" value="InterPro"/>
</dbReference>
<evidence type="ECO:0000259" key="3">
    <source>
        <dbReference type="PROSITE" id="PS50076"/>
    </source>
</evidence>
<dbReference type="Pfam" id="PF01556">
    <property type="entry name" value="DnaJ_C"/>
    <property type="match status" value="1"/>
</dbReference>
<name>A0A285U3T4_9HYPH</name>
<dbReference type="PANTHER" id="PTHR24078">
    <property type="entry name" value="DNAJ HOMOLOG SUBFAMILY C MEMBER"/>
    <property type="match status" value="1"/>
</dbReference>
<feature type="compositionally biased region" description="Low complexity" evidence="2">
    <location>
        <begin position="122"/>
        <end position="152"/>
    </location>
</feature>
<dbReference type="InterPro" id="IPR051339">
    <property type="entry name" value="DnaJ_subfamily_B"/>
</dbReference>
<feature type="domain" description="J" evidence="3">
    <location>
        <begin position="5"/>
        <end position="70"/>
    </location>
</feature>
<dbReference type="PROSITE" id="PS50076">
    <property type="entry name" value="DNAJ_2"/>
    <property type="match status" value="1"/>
</dbReference>
<evidence type="ECO:0000256" key="2">
    <source>
        <dbReference type="SAM" id="MobiDB-lite"/>
    </source>
</evidence>
<dbReference type="GO" id="GO:0005829">
    <property type="term" value="C:cytosol"/>
    <property type="evidence" value="ECO:0007669"/>
    <property type="project" value="TreeGrafter"/>
</dbReference>
<feature type="region of interest" description="Disordered" evidence="2">
    <location>
        <begin position="121"/>
        <end position="175"/>
    </location>
</feature>
<feature type="compositionally biased region" description="Basic and acidic residues" evidence="2">
    <location>
        <begin position="64"/>
        <end position="88"/>
    </location>
</feature>
<reference evidence="4 5" key="1">
    <citation type="submission" date="2017-08" db="EMBL/GenBank/DDBJ databases">
        <authorList>
            <person name="de Groot N.N."/>
        </authorList>
    </citation>
    <scope>NUCLEOTIDE SEQUENCE [LARGE SCALE GENOMIC DNA]</scope>
    <source>
        <strain evidence="4 5">JC85</strain>
    </source>
</reference>
<evidence type="ECO:0000313" key="5">
    <source>
        <dbReference type="Proteomes" id="UP000219167"/>
    </source>
</evidence>
<keyword evidence="1" id="KW-0143">Chaperone</keyword>
<evidence type="ECO:0000256" key="1">
    <source>
        <dbReference type="ARBA" id="ARBA00023186"/>
    </source>
</evidence>
<proteinExistence type="predicted"/>
<dbReference type="Pfam" id="PF00226">
    <property type="entry name" value="DnaJ"/>
    <property type="match status" value="1"/>
</dbReference>
<dbReference type="AlphaFoldDB" id="A0A285U3T4"/>
<dbReference type="PANTHER" id="PTHR24078:SF577">
    <property type="entry name" value="OS05G0562300 PROTEIN"/>
    <property type="match status" value="1"/>
</dbReference>
<dbReference type="InterPro" id="IPR036869">
    <property type="entry name" value="J_dom_sf"/>
</dbReference>
<dbReference type="PROSITE" id="PS00636">
    <property type="entry name" value="DNAJ_1"/>
    <property type="match status" value="1"/>
</dbReference>
<dbReference type="InterPro" id="IPR001623">
    <property type="entry name" value="DnaJ_domain"/>
</dbReference>
<dbReference type="SUPFAM" id="SSF49493">
    <property type="entry name" value="HSP40/DnaJ peptide-binding domain"/>
    <property type="match status" value="2"/>
</dbReference>
<keyword evidence="5" id="KW-1185">Reference proteome</keyword>
<dbReference type="SUPFAM" id="SSF46565">
    <property type="entry name" value="Chaperone J-domain"/>
    <property type="match status" value="1"/>
</dbReference>
<dbReference type="PRINTS" id="PR00625">
    <property type="entry name" value="JDOMAIN"/>
</dbReference>
<protein>
    <submittedName>
        <fullName evidence="4">DnaJ-class molecular chaperone</fullName>
    </submittedName>
</protein>
<dbReference type="Gene3D" id="2.60.260.20">
    <property type="entry name" value="Urease metallochaperone UreE, N-terminal domain"/>
    <property type="match status" value="2"/>
</dbReference>
<dbReference type="GO" id="GO:0051082">
    <property type="term" value="F:unfolded protein binding"/>
    <property type="evidence" value="ECO:0007669"/>
    <property type="project" value="InterPro"/>
</dbReference>
<dbReference type="GO" id="GO:0051087">
    <property type="term" value="F:protein-folding chaperone binding"/>
    <property type="evidence" value="ECO:0007669"/>
    <property type="project" value="TreeGrafter"/>
</dbReference>
<organism evidence="4 5">
    <name type="scientific">Rhizobium subbaraonis</name>
    <dbReference type="NCBI Taxonomy" id="908946"/>
    <lineage>
        <taxon>Bacteria</taxon>
        <taxon>Pseudomonadati</taxon>
        <taxon>Pseudomonadota</taxon>
        <taxon>Alphaproteobacteria</taxon>
        <taxon>Hyphomicrobiales</taxon>
        <taxon>Rhizobiaceae</taxon>
        <taxon>Rhizobium/Agrobacterium group</taxon>
        <taxon>Rhizobium</taxon>
    </lineage>
</organism>
<evidence type="ECO:0000313" key="4">
    <source>
        <dbReference type="EMBL" id="SOC35166.1"/>
    </source>
</evidence>